<comment type="caution">
    <text evidence="2">The sequence shown here is derived from an EMBL/GenBank/DDBJ whole genome shotgun (WGS) entry which is preliminary data.</text>
</comment>
<dbReference type="RefSeq" id="WP_225426719.1">
    <property type="nucleotide sequence ID" value="NZ_JBHSSK010000038.1"/>
</dbReference>
<name>A0ABW1SUL2_9LACO</name>
<evidence type="ECO:0000259" key="1">
    <source>
        <dbReference type="Pfam" id="PF03354"/>
    </source>
</evidence>
<protein>
    <submittedName>
        <fullName evidence="2">Terminase large subunit domain-containing protein</fullName>
    </submittedName>
</protein>
<sequence length="221" mass="25738">MMTKIARLEVMMTASSKVQQFDFSQRGVEVDSVFRKLDNEGYFDEIWKAYRDPATAYAYLVLSGKQMAGRKMKLALFRHLNDLKRSFYDDAFNYEYDLKQCHHILDYAKVCPDVESGNPMPLMVWQQAILCLLQGWRNESGEKRFTYALISVARTNGKTYLMNILLTYGYLIEAGSRKNLDFAYSGTTEQISKKGFRYLGSTIDYLAESQPYFRKRIKAKF</sequence>
<organism evidence="2 3">
    <name type="scientific">Levilactobacillus tongjiangensis</name>
    <dbReference type="NCBI Taxonomy" id="2486023"/>
    <lineage>
        <taxon>Bacteria</taxon>
        <taxon>Bacillati</taxon>
        <taxon>Bacillota</taxon>
        <taxon>Bacilli</taxon>
        <taxon>Lactobacillales</taxon>
        <taxon>Lactobacillaceae</taxon>
        <taxon>Levilactobacillus</taxon>
    </lineage>
</organism>
<dbReference type="Proteomes" id="UP001596254">
    <property type="component" value="Unassembled WGS sequence"/>
</dbReference>
<dbReference type="Pfam" id="PF03354">
    <property type="entry name" value="TerL_ATPase"/>
    <property type="match status" value="1"/>
</dbReference>
<proteinExistence type="predicted"/>
<accession>A0ABW1SUL2</accession>
<feature type="domain" description="Terminase large subunit-like ATPase" evidence="1">
    <location>
        <begin position="125"/>
        <end position="190"/>
    </location>
</feature>
<keyword evidence="3" id="KW-1185">Reference proteome</keyword>
<dbReference type="PANTHER" id="PTHR41287:SF1">
    <property type="entry name" value="PROTEIN YMFN"/>
    <property type="match status" value="1"/>
</dbReference>
<gene>
    <name evidence="2" type="ORF">ACFP1G_12175</name>
</gene>
<dbReference type="InterPro" id="IPR046461">
    <property type="entry name" value="TerL_ATPase"/>
</dbReference>
<reference evidence="3" key="1">
    <citation type="journal article" date="2019" name="Int. J. Syst. Evol. Microbiol.">
        <title>The Global Catalogue of Microorganisms (GCM) 10K type strain sequencing project: providing services to taxonomists for standard genome sequencing and annotation.</title>
        <authorList>
            <consortium name="The Broad Institute Genomics Platform"/>
            <consortium name="The Broad Institute Genome Sequencing Center for Infectious Disease"/>
            <person name="Wu L."/>
            <person name="Ma J."/>
        </authorList>
    </citation>
    <scope>NUCLEOTIDE SEQUENCE [LARGE SCALE GENOMIC DNA]</scope>
    <source>
        <strain evidence="3">CCM 8905</strain>
    </source>
</reference>
<evidence type="ECO:0000313" key="3">
    <source>
        <dbReference type="Proteomes" id="UP001596254"/>
    </source>
</evidence>
<dbReference type="InterPro" id="IPR005021">
    <property type="entry name" value="Terminase_largesu-like"/>
</dbReference>
<dbReference type="EMBL" id="JBHSSK010000038">
    <property type="protein sequence ID" value="MFC6208214.1"/>
    <property type="molecule type" value="Genomic_DNA"/>
</dbReference>
<evidence type="ECO:0000313" key="2">
    <source>
        <dbReference type="EMBL" id="MFC6208214.1"/>
    </source>
</evidence>
<dbReference type="PANTHER" id="PTHR41287">
    <property type="match status" value="1"/>
</dbReference>